<comment type="caution">
    <text evidence="3">The sequence shown here is derived from an EMBL/GenBank/DDBJ whole genome shotgun (WGS) entry which is preliminary data.</text>
</comment>
<gene>
    <name evidence="3" type="ORF">AYL99_03330</name>
</gene>
<dbReference type="STRING" id="1367422.A0A178ZMU6"/>
<organism evidence="3 4">
    <name type="scientific">Fonsecaea erecta</name>
    <dbReference type="NCBI Taxonomy" id="1367422"/>
    <lineage>
        <taxon>Eukaryota</taxon>
        <taxon>Fungi</taxon>
        <taxon>Dikarya</taxon>
        <taxon>Ascomycota</taxon>
        <taxon>Pezizomycotina</taxon>
        <taxon>Eurotiomycetes</taxon>
        <taxon>Chaetothyriomycetidae</taxon>
        <taxon>Chaetothyriales</taxon>
        <taxon>Herpotrichiellaceae</taxon>
        <taxon>Fonsecaea</taxon>
    </lineage>
</organism>
<keyword evidence="2" id="KW-0472">Membrane</keyword>
<feature type="compositionally biased region" description="Polar residues" evidence="1">
    <location>
        <begin position="1"/>
        <end position="22"/>
    </location>
</feature>
<evidence type="ECO:0000313" key="3">
    <source>
        <dbReference type="EMBL" id="OAP61129.1"/>
    </source>
</evidence>
<feature type="transmembrane region" description="Helical" evidence="2">
    <location>
        <begin position="515"/>
        <end position="539"/>
    </location>
</feature>
<proteinExistence type="predicted"/>
<accession>A0A178ZMU6</accession>
<keyword evidence="4" id="KW-1185">Reference proteome</keyword>
<dbReference type="InterPro" id="IPR021514">
    <property type="entry name" value="DUF3176"/>
</dbReference>
<dbReference type="RefSeq" id="XP_018694496.1">
    <property type="nucleotide sequence ID" value="XM_018834846.1"/>
</dbReference>
<feature type="transmembrane region" description="Helical" evidence="2">
    <location>
        <begin position="78"/>
        <end position="101"/>
    </location>
</feature>
<dbReference type="Proteomes" id="UP000078343">
    <property type="component" value="Unassembled WGS sequence"/>
</dbReference>
<feature type="transmembrane region" description="Helical" evidence="2">
    <location>
        <begin position="47"/>
        <end position="66"/>
    </location>
</feature>
<evidence type="ECO:0000313" key="4">
    <source>
        <dbReference type="Proteomes" id="UP000078343"/>
    </source>
</evidence>
<reference evidence="3 4" key="1">
    <citation type="submission" date="2016-04" db="EMBL/GenBank/DDBJ databases">
        <title>Draft genome of Fonsecaea erecta CBS 125763.</title>
        <authorList>
            <person name="Weiss V.A."/>
            <person name="Vicente V.A."/>
            <person name="Raittz R.T."/>
            <person name="Moreno L.F."/>
            <person name="De Souza E.M."/>
            <person name="Pedrosa F.O."/>
            <person name="Steffens M.B."/>
            <person name="Faoro H."/>
            <person name="Tadra-Sfeir M.Z."/>
            <person name="Najafzadeh M.J."/>
            <person name="Felipe M.S."/>
            <person name="Teixeira M."/>
            <person name="Sun J."/>
            <person name="Xi L."/>
            <person name="Gomes R."/>
            <person name="De Azevedo C.M."/>
            <person name="Salgado C.G."/>
            <person name="Da Silva M.B."/>
            <person name="Nascimento M.F."/>
            <person name="Queiroz-Telles F."/>
            <person name="Attili D.S."/>
            <person name="Gorbushina A."/>
        </authorList>
    </citation>
    <scope>NUCLEOTIDE SEQUENCE [LARGE SCALE GENOMIC DNA]</scope>
    <source>
        <strain evidence="3 4">CBS 125763</strain>
    </source>
</reference>
<keyword evidence="2" id="KW-1133">Transmembrane helix</keyword>
<dbReference type="PANTHER" id="PTHR35394:SF5">
    <property type="entry name" value="DUF3176 DOMAIN-CONTAINING PROTEIN"/>
    <property type="match status" value="1"/>
</dbReference>
<dbReference type="OrthoDB" id="5376804at2759"/>
<protein>
    <submittedName>
        <fullName evidence="3">Uncharacterized protein</fullName>
    </submittedName>
</protein>
<feature type="region of interest" description="Disordered" evidence="1">
    <location>
        <begin position="1"/>
        <end position="32"/>
    </location>
</feature>
<evidence type="ECO:0000256" key="1">
    <source>
        <dbReference type="SAM" id="MobiDB-lite"/>
    </source>
</evidence>
<name>A0A178ZMU6_9EURO</name>
<sequence length="607" mass="65155">MPSSKTTSETVAESVKSASGRQGRSLLRHHENQSHTRNAISAWGIEALGLLIAIIAFVAIVITLTVHQGRPLPEWPHLISINALIAIFTAILKSALILPVASGISRLKWLWFTQPREAGDLEHFDSASKGPWGSFLLLLDLRGRHLAALGALITVLATAIDPFSQQILDYHECLRPAQGAGAAPATIPITNYYGAGSYFANGDSKITDGNMTAGIYMGLINPPANLSSTIVPNCATGNCTFSTNASDTYTTVAMCSSCTDISKTILNTTTSEQLNYTTPSGCQIGPGAVVANSTYVVDESDDADTSFVNIDILTAQNSPKGDGSRAFAARCKLIPCVNTYTGNVSNGILHETLVSSTVMPHAGAAFIYWYSLVLPSVRRNGNEISCAPTAKPRHPTDLCSDIGFTPYNFTATNQQCWPNDCVWTLGVNPSGGIQALMVELFQGSYVTDIDGIPEGVPWMVNLYNQGDTGLARLETAFAGLADQITSVMRQKGDNSTSPLAVGTTLGVQTCVGVRWSWLSFPAALIGLTIGFFAITFLRISSSEVRKLWKSGSLVLLFHGLSIYSLHRVEEGQPEQRADAEDDAKKVTTQLQWSGEEFEFVEASSSKR</sequence>
<dbReference type="EMBL" id="LVYI01000003">
    <property type="protein sequence ID" value="OAP61129.1"/>
    <property type="molecule type" value="Genomic_DNA"/>
</dbReference>
<dbReference type="PANTHER" id="PTHR35394">
    <property type="entry name" value="DUF3176 DOMAIN-CONTAINING PROTEIN"/>
    <property type="match status" value="1"/>
</dbReference>
<keyword evidence="2" id="KW-0812">Transmembrane</keyword>
<evidence type="ECO:0000256" key="2">
    <source>
        <dbReference type="SAM" id="Phobius"/>
    </source>
</evidence>
<dbReference type="Pfam" id="PF11374">
    <property type="entry name" value="DUF3176"/>
    <property type="match status" value="1"/>
</dbReference>
<dbReference type="AlphaFoldDB" id="A0A178ZMU6"/>
<dbReference type="GeneID" id="30007500"/>